<keyword evidence="4" id="KW-1185">Reference proteome</keyword>
<protein>
    <submittedName>
        <fullName evidence="3">Uncharacterized protein</fullName>
    </submittedName>
</protein>
<organism evidence="3 4">
    <name type="scientific">Petromyces alliaceus</name>
    <name type="common">Aspergillus alliaceus</name>
    <dbReference type="NCBI Taxonomy" id="209559"/>
    <lineage>
        <taxon>Eukaryota</taxon>
        <taxon>Fungi</taxon>
        <taxon>Dikarya</taxon>
        <taxon>Ascomycota</taxon>
        <taxon>Pezizomycotina</taxon>
        <taxon>Eurotiomycetes</taxon>
        <taxon>Eurotiomycetidae</taxon>
        <taxon>Eurotiales</taxon>
        <taxon>Aspergillaceae</taxon>
        <taxon>Aspergillus</taxon>
        <taxon>Aspergillus subgen. Circumdati</taxon>
    </lineage>
</organism>
<feature type="signal peptide" evidence="2">
    <location>
        <begin position="1"/>
        <end position="20"/>
    </location>
</feature>
<reference evidence="3 4" key="1">
    <citation type="submission" date="2019-04" db="EMBL/GenBank/DDBJ databases">
        <title>Aspergillus burnettii sp. nov., novel species from soil in southeast Queensland.</title>
        <authorList>
            <person name="Gilchrist C.L.M."/>
            <person name="Pitt J.I."/>
            <person name="Lange L."/>
            <person name="Lacey H.J."/>
            <person name="Vuong D."/>
            <person name="Midgley D.J."/>
            <person name="Greenfield P."/>
            <person name="Bradbury M."/>
            <person name="Lacey E."/>
            <person name="Busk P.K."/>
            <person name="Pilgaard B."/>
            <person name="Chooi Y.H."/>
            <person name="Piggott A.M."/>
        </authorList>
    </citation>
    <scope>NUCLEOTIDE SEQUENCE [LARGE SCALE GENOMIC DNA]</scope>
    <source>
        <strain evidence="3 4">FRR 5400</strain>
    </source>
</reference>
<dbReference type="EMBL" id="SPNV01000018">
    <property type="protein sequence ID" value="KAF5865524.1"/>
    <property type="molecule type" value="Genomic_DNA"/>
</dbReference>
<feature type="chain" id="PRO_5034083309" evidence="2">
    <location>
        <begin position="21"/>
        <end position="96"/>
    </location>
</feature>
<evidence type="ECO:0000313" key="4">
    <source>
        <dbReference type="Proteomes" id="UP000541154"/>
    </source>
</evidence>
<feature type="compositionally biased region" description="Polar residues" evidence="1">
    <location>
        <begin position="26"/>
        <end position="36"/>
    </location>
</feature>
<gene>
    <name evidence="3" type="ORF">ETB97_003367</name>
</gene>
<evidence type="ECO:0000313" key="3">
    <source>
        <dbReference type="EMBL" id="KAF5865524.1"/>
    </source>
</evidence>
<evidence type="ECO:0000256" key="2">
    <source>
        <dbReference type="SAM" id="SignalP"/>
    </source>
</evidence>
<evidence type="ECO:0000256" key="1">
    <source>
        <dbReference type="SAM" id="MobiDB-lite"/>
    </source>
</evidence>
<comment type="caution">
    <text evidence="3">The sequence shown here is derived from an EMBL/GenBank/DDBJ whole genome shotgun (WGS) entry which is preliminary data.</text>
</comment>
<feature type="compositionally biased region" description="Acidic residues" evidence="1">
    <location>
        <begin position="48"/>
        <end position="59"/>
    </location>
</feature>
<keyword evidence="2" id="KW-0732">Signal</keyword>
<name>A0A8H6AD46_PETAA</name>
<feature type="region of interest" description="Disordered" evidence="1">
    <location>
        <begin position="23"/>
        <end position="76"/>
    </location>
</feature>
<proteinExistence type="predicted"/>
<dbReference type="AlphaFoldDB" id="A0A8H6AD46"/>
<dbReference type="Proteomes" id="UP000541154">
    <property type="component" value="Unassembled WGS sequence"/>
</dbReference>
<accession>A0A8H6AD46</accession>
<sequence length="96" mass="10783">MAKMNLFGLLLFYMILLVAAGPSPSAHDTNSVSTLPTPDHDSQNIPDVTDENEYAEFEPESNRKAVPPGVEKDHPNVLTRRRKKLCHKIRCRNKGI</sequence>